<dbReference type="InterPro" id="IPR001128">
    <property type="entry name" value="Cyt_P450"/>
</dbReference>
<dbReference type="InterPro" id="IPR002401">
    <property type="entry name" value="Cyt_P450_E_grp-I"/>
</dbReference>
<organism evidence="9 10">
    <name type="scientific">Aspergillus udagawae</name>
    <dbReference type="NCBI Taxonomy" id="91492"/>
    <lineage>
        <taxon>Eukaryota</taxon>
        <taxon>Fungi</taxon>
        <taxon>Dikarya</taxon>
        <taxon>Ascomycota</taxon>
        <taxon>Pezizomycotina</taxon>
        <taxon>Eurotiomycetes</taxon>
        <taxon>Eurotiomycetidae</taxon>
        <taxon>Eurotiales</taxon>
        <taxon>Aspergillaceae</taxon>
        <taxon>Aspergillus</taxon>
        <taxon>Aspergillus subgen. Fumigati</taxon>
    </lineage>
</organism>
<keyword evidence="7 8" id="KW-0503">Monooxygenase</keyword>
<sequence>MIHFSDPEAYHEIYTGKVRWIKDGFLYHSLGENGSAFGSLSVEEAKPRKSSLAPPFSRRAVASYNSLLQHHVNRLCDALKRNDERGEASDLLYGFRSFSLDVISDIAFNKSIDSINYSGFKHPIHVSINDALPAFQAAKFLPWIYEKLSYFSPSTLDRLWYSMGCLSRFRNHLFEIVLDLEKRQMIDDKEPCLFHTLMDPSKHTAEPKLSIDSIHGEAQTMVSGGVESVAHTAVYAIVFVGQDQAIADRLRQELEEIWPDPRSVPDLTQLEKLPFLTAVVKESLRLAPGILTPLPRVVPQTGATIGGESIPGGTVVGVSARMLHYSEDLFKDAHLFKPDRWLEPGSQGLDYWLVPFSKGPRSCVGLNLAWAELYIQLGAIFRRFDIDLASQSNLKTEDFEWRDCFLPYLSGTHPSAYFHAVKGYN</sequence>
<dbReference type="InterPro" id="IPR017972">
    <property type="entry name" value="Cyt_P450_CS"/>
</dbReference>
<evidence type="ECO:0008006" key="11">
    <source>
        <dbReference type="Google" id="ProtNLM"/>
    </source>
</evidence>
<comment type="caution">
    <text evidence="9">The sequence shown here is derived from an EMBL/GenBank/DDBJ whole genome shotgun (WGS) entry which is preliminary data.</text>
</comment>
<evidence type="ECO:0000256" key="5">
    <source>
        <dbReference type="ARBA" id="ARBA00023002"/>
    </source>
</evidence>
<evidence type="ECO:0000256" key="4">
    <source>
        <dbReference type="ARBA" id="ARBA00022723"/>
    </source>
</evidence>
<dbReference type="PROSITE" id="PS00086">
    <property type="entry name" value="CYTOCHROME_P450"/>
    <property type="match status" value="1"/>
</dbReference>
<keyword evidence="5 8" id="KW-0560">Oxidoreductase</keyword>
<keyword evidence="4 8" id="KW-0479">Metal-binding</keyword>
<dbReference type="PRINTS" id="PR00385">
    <property type="entry name" value="P450"/>
</dbReference>
<dbReference type="Gene3D" id="1.10.630.10">
    <property type="entry name" value="Cytochrome P450"/>
    <property type="match status" value="1"/>
</dbReference>
<name>A0ABQ1B4D4_9EURO</name>
<evidence type="ECO:0000256" key="7">
    <source>
        <dbReference type="ARBA" id="ARBA00023033"/>
    </source>
</evidence>
<evidence type="ECO:0000313" key="10">
    <source>
        <dbReference type="Proteomes" id="UP000465266"/>
    </source>
</evidence>
<dbReference type="InterPro" id="IPR050121">
    <property type="entry name" value="Cytochrome_P450_monoxygenase"/>
</dbReference>
<dbReference type="CDD" id="cd11062">
    <property type="entry name" value="CYP58-like"/>
    <property type="match status" value="1"/>
</dbReference>
<evidence type="ECO:0000256" key="6">
    <source>
        <dbReference type="ARBA" id="ARBA00023004"/>
    </source>
</evidence>
<dbReference type="Proteomes" id="UP000465266">
    <property type="component" value="Unassembled WGS sequence"/>
</dbReference>
<dbReference type="Pfam" id="PF00067">
    <property type="entry name" value="p450"/>
    <property type="match status" value="1"/>
</dbReference>
<reference evidence="9 10" key="1">
    <citation type="submission" date="2020-01" db="EMBL/GenBank/DDBJ databases">
        <title>Draft genome sequence of Aspergillus udagawae IFM 53868.</title>
        <authorList>
            <person name="Takahashi H."/>
            <person name="Yaguchi T."/>
        </authorList>
    </citation>
    <scope>NUCLEOTIDE SEQUENCE [LARGE SCALE GENOMIC DNA]</scope>
    <source>
        <strain evidence="9 10">IFM 53868</strain>
    </source>
</reference>
<proteinExistence type="inferred from homology"/>
<dbReference type="PANTHER" id="PTHR24305">
    <property type="entry name" value="CYTOCHROME P450"/>
    <property type="match status" value="1"/>
</dbReference>
<dbReference type="InterPro" id="IPR036396">
    <property type="entry name" value="Cyt_P450_sf"/>
</dbReference>
<evidence type="ECO:0000256" key="1">
    <source>
        <dbReference type="ARBA" id="ARBA00001971"/>
    </source>
</evidence>
<comment type="cofactor">
    <cofactor evidence="1">
        <name>heme</name>
        <dbReference type="ChEBI" id="CHEBI:30413"/>
    </cofactor>
</comment>
<gene>
    <name evidence="9" type="ORF">IFM53868_07084</name>
</gene>
<keyword evidence="3 8" id="KW-0349">Heme</keyword>
<keyword evidence="10" id="KW-1185">Reference proteome</keyword>
<dbReference type="SUPFAM" id="SSF48264">
    <property type="entry name" value="Cytochrome P450"/>
    <property type="match status" value="1"/>
</dbReference>
<evidence type="ECO:0000313" key="9">
    <source>
        <dbReference type="EMBL" id="GFF93131.1"/>
    </source>
</evidence>
<dbReference type="PANTHER" id="PTHR24305:SF157">
    <property type="entry name" value="N-ACETYLTRYPTOPHAN 6-HYDROXYLASE IVOC-RELATED"/>
    <property type="match status" value="1"/>
</dbReference>
<protein>
    <recommendedName>
        <fullName evidence="11">Trichodiene oxygenase</fullName>
    </recommendedName>
</protein>
<accession>A0ABQ1B4D4</accession>
<comment type="similarity">
    <text evidence="2 8">Belongs to the cytochrome P450 family.</text>
</comment>
<dbReference type="PRINTS" id="PR00463">
    <property type="entry name" value="EP450I"/>
</dbReference>
<keyword evidence="6 8" id="KW-0408">Iron</keyword>
<evidence type="ECO:0000256" key="8">
    <source>
        <dbReference type="RuleBase" id="RU000461"/>
    </source>
</evidence>
<evidence type="ECO:0000256" key="3">
    <source>
        <dbReference type="ARBA" id="ARBA00022617"/>
    </source>
</evidence>
<dbReference type="EMBL" id="BLKG01000088">
    <property type="protein sequence ID" value="GFF93131.1"/>
    <property type="molecule type" value="Genomic_DNA"/>
</dbReference>
<evidence type="ECO:0000256" key="2">
    <source>
        <dbReference type="ARBA" id="ARBA00010617"/>
    </source>
</evidence>